<comment type="subcellular location">
    <subcellularLocation>
        <location evidence="1 7">Cell membrane</location>
        <topology evidence="1 7">Multi-pass membrane protein</topology>
    </subcellularLocation>
</comment>
<feature type="transmembrane region" description="Helical" evidence="7">
    <location>
        <begin position="76"/>
        <end position="97"/>
    </location>
</feature>
<evidence type="ECO:0000256" key="3">
    <source>
        <dbReference type="ARBA" id="ARBA00022475"/>
    </source>
</evidence>
<dbReference type="InterPro" id="IPR035906">
    <property type="entry name" value="MetI-like_sf"/>
</dbReference>
<keyword evidence="3" id="KW-1003">Cell membrane</keyword>
<evidence type="ECO:0000259" key="8">
    <source>
        <dbReference type="PROSITE" id="PS50928"/>
    </source>
</evidence>
<dbReference type="AlphaFoldDB" id="A0A1C1A3Y3"/>
<dbReference type="CDD" id="cd06261">
    <property type="entry name" value="TM_PBP2"/>
    <property type="match status" value="1"/>
</dbReference>
<dbReference type="PANTHER" id="PTHR43227">
    <property type="entry name" value="BLL4140 PROTEIN"/>
    <property type="match status" value="1"/>
</dbReference>
<evidence type="ECO:0000313" key="9">
    <source>
        <dbReference type="EMBL" id="OCT15272.1"/>
    </source>
</evidence>
<organism evidence="9 10">
    <name type="scientific">Paenibacillus pectinilyticus</name>
    <dbReference type="NCBI Taxonomy" id="512399"/>
    <lineage>
        <taxon>Bacteria</taxon>
        <taxon>Bacillati</taxon>
        <taxon>Bacillota</taxon>
        <taxon>Bacilli</taxon>
        <taxon>Bacillales</taxon>
        <taxon>Paenibacillaceae</taxon>
        <taxon>Paenibacillus</taxon>
    </lineage>
</organism>
<dbReference type="PANTHER" id="PTHR43227:SF11">
    <property type="entry name" value="BLL4140 PROTEIN"/>
    <property type="match status" value="1"/>
</dbReference>
<dbReference type="GO" id="GO:0055085">
    <property type="term" value="P:transmembrane transport"/>
    <property type="evidence" value="ECO:0007669"/>
    <property type="project" value="InterPro"/>
</dbReference>
<evidence type="ECO:0000256" key="4">
    <source>
        <dbReference type="ARBA" id="ARBA00022692"/>
    </source>
</evidence>
<name>A0A1C1A3Y3_9BACL</name>
<dbReference type="Pfam" id="PF00528">
    <property type="entry name" value="BPD_transp_1"/>
    <property type="match status" value="1"/>
</dbReference>
<evidence type="ECO:0000313" key="10">
    <source>
        <dbReference type="Proteomes" id="UP000093309"/>
    </source>
</evidence>
<dbReference type="EMBL" id="LYPC01000014">
    <property type="protein sequence ID" value="OCT15272.1"/>
    <property type="molecule type" value="Genomic_DNA"/>
</dbReference>
<comment type="similarity">
    <text evidence="7">Belongs to the binding-protein-dependent transport system permease family.</text>
</comment>
<feature type="domain" description="ABC transmembrane type-1" evidence="8">
    <location>
        <begin position="75"/>
        <end position="285"/>
    </location>
</feature>
<sequence>MSSMSYQWQKTLILILFLTVPVGLLLVFSIYPACYLLYLSFTSWDGTSVVKEWIGWANYRQIFMDPVFFRTFSHNFSYFIFGFVQIALALYLAVILNGKIRAGNFFKSVIFLPYIINSTVIGFMFLYVFKSDGGAVNILLNSLGLESWIQDWLSSPSLVNHTMAAIAVWKYTGVTLVIFYGGLKSIPNELYEAANIDGATGFKAFRYITLPSIKSLIELSLFLNLSGALGAFEFPFIMTKGGPFGASDTFITKTVDTAFKFQSFGLASALGIVFTILVVVAVTLQQKLIGSKGGEE</sequence>
<feature type="transmembrane region" description="Helical" evidence="7">
    <location>
        <begin position="12"/>
        <end position="38"/>
    </location>
</feature>
<dbReference type="InterPro" id="IPR050809">
    <property type="entry name" value="UgpAE/MalFG_permease"/>
</dbReference>
<feature type="transmembrane region" description="Helical" evidence="7">
    <location>
        <begin position="109"/>
        <end position="129"/>
    </location>
</feature>
<keyword evidence="10" id="KW-1185">Reference proteome</keyword>
<comment type="caution">
    <text evidence="9">The sequence shown here is derived from an EMBL/GenBank/DDBJ whole genome shotgun (WGS) entry which is preliminary data.</text>
</comment>
<feature type="transmembrane region" description="Helical" evidence="7">
    <location>
        <begin position="216"/>
        <end position="238"/>
    </location>
</feature>
<feature type="transmembrane region" description="Helical" evidence="7">
    <location>
        <begin position="264"/>
        <end position="284"/>
    </location>
</feature>
<dbReference type="Gene3D" id="1.10.3720.10">
    <property type="entry name" value="MetI-like"/>
    <property type="match status" value="1"/>
</dbReference>
<evidence type="ECO:0000256" key="6">
    <source>
        <dbReference type="ARBA" id="ARBA00023136"/>
    </source>
</evidence>
<dbReference type="STRING" id="512399.A8709_14330"/>
<gene>
    <name evidence="9" type="ORF">A8709_14330</name>
</gene>
<dbReference type="SUPFAM" id="SSF161098">
    <property type="entry name" value="MetI-like"/>
    <property type="match status" value="1"/>
</dbReference>
<evidence type="ECO:0000256" key="2">
    <source>
        <dbReference type="ARBA" id="ARBA00022448"/>
    </source>
</evidence>
<reference evidence="10" key="1">
    <citation type="submission" date="2016-05" db="EMBL/GenBank/DDBJ databases">
        <title>Paenibacillus oryzae. sp. nov., isolated from the rice root.</title>
        <authorList>
            <person name="Zhang J."/>
            <person name="Zhang X."/>
        </authorList>
    </citation>
    <scope>NUCLEOTIDE SEQUENCE [LARGE SCALE GENOMIC DNA]</scope>
    <source>
        <strain evidence="10">KCTC13222</strain>
    </source>
</reference>
<keyword evidence="6 7" id="KW-0472">Membrane</keyword>
<dbReference type="PROSITE" id="PS50928">
    <property type="entry name" value="ABC_TM1"/>
    <property type="match status" value="1"/>
</dbReference>
<dbReference type="GO" id="GO:0005886">
    <property type="term" value="C:plasma membrane"/>
    <property type="evidence" value="ECO:0007669"/>
    <property type="project" value="UniProtKB-SubCell"/>
</dbReference>
<keyword evidence="5 7" id="KW-1133">Transmembrane helix</keyword>
<dbReference type="InterPro" id="IPR000515">
    <property type="entry name" value="MetI-like"/>
</dbReference>
<protein>
    <submittedName>
        <fullName evidence="9">ABC transporter permease</fullName>
    </submittedName>
</protein>
<feature type="transmembrane region" description="Helical" evidence="7">
    <location>
        <begin position="162"/>
        <end position="183"/>
    </location>
</feature>
<evidence type="ECO:0000256" key="5">
    <source>
        <dbReference type="ARBA" id="ARBA00022989"/>
    </source>
</evidence>
<evidence type="ECO:0000256" key="1">
    <source>
        <dbReference type="ARBA" id="ARBA00004651"/>
    </source>
</evidence>
<accession>A0A1C1A3Y3</accession>
<evidence type="ECO:0000256" key="7">
    <source>
        <dbReference type="RuleBase" id="RU363032"/>
    </source>
</evidence>
<proteinExistence type="inferred from homology"/>
<keyword evidence="2 7" id="KW-0813">Transport</keyword>
<keyword evidence="4 7" id="KW-0812">Transmembrane</keyword>
<dbReference type="OrthoDB" id="145927at2"/>
<dbReference type="Proteomes" id="UP000093309">
    <property type="component" value="Unassembled WGS sequence"/>
</dbReference>